<dbReference type="Gene3D" id="1.10.10.10">
    <property type="entry name" value="Winged helix-like DNA-binding domain superfamily/Winged helix DNA-binding domain"/>
    <property type="match status" value="1"/>
</dbReference>
<dbReference type="SUPFAM" id="SSF46785">
    <property type="entry name" value="Winged helix' DNA-binding domain"/>
    <property type="match status" value="1"/>
</dbReference>
<organism evidence="6 7">
    <name type="scientific">Thalassolituus maritimus</name>
    <dbReference type="NCBI Taxonomy" id="484498"/>
    <lineage>
        <taxon>Bacteria</taxon>
        <taxon>Pseudomonadati</taxon>
        <taxon>Pseudomonadota</taxon>
        <taxon>Gammaproteobacteria</taxon>
        <taxon>Oceanospirillales</taxon>
        <taxon>Oceanospirillaceae</taxon>
        <taxon>Thalassolituus</taxon>
    </lineage>
</organism>
<protein>
    <submittedName>
        <fullName evidence="6">ArsR family transcriptional regulator</fullName>
    </submittedName>
</protein>
<keyword evidence="3" id="KW-0238">DNA-binding</keyword>
<gene>
    <name evidence="6" type="ORF">SAMN05421686_106283</name>
</gene>
<dbReference type="Pfam" id="PF01022">
    <property type="entry name" value="HTH_5"/>
    <property type="match status" value="1"/>
</dbReference>
<dbReference type="InterPro" id="IPR011991">
    <property type="entry name" value="ArsR-like_HTH"/>
</dbReference>
<feature type="domain" description="HTH arsR-type" evidence="5">
    <location>
        <begin position="1"/>
        <end position="96"/>
    </location>
</feature>
<dbReference type="PANTHER" id="PTHR33154">
    <property type="entry name" value="TRANSCRIPTIONAL REGULATOR, ARSR FAMILY"/>
    <property type="match status" value="1"/>
</dbReference>
<dbReference type="OrthoDB" id="9793058at2"/>
<keyword evidence="2" id="KW-0805">Transcription regulation</keyword>
<dbReference type="EMBL" id="FTOH01000006">
    <property type="protein sequence ID" value="SIS95195.1"/>
    <property type="molecule type" value="Genomic_DNA"/>
</dbReference>
<dbReference type="PANTHER" id="PTHR33154:SF18">
    <property type="entry name" value="ARSENICAL RESISTANCE OPERON REPRESSOR"/>
    <property type="match status" value="1"/>
</dbReference>
<accession>A0A1N7NA10</accession>
<dbReference type="GO" id="GO:0003677">
    <property type="term" value="F:DNA binding"/>
    <property type="evidence" value="ECO:0007669"/>
    <property type="project" value="UniProtKB-KW"/>
</dbReference>
<dbReference type="InterPro" id="IPR051081">
    <property type="entry name" value="HTH_MetalResp_TranReg"/>
</dbReference>
<proteinExistence type="predicted"/>
<dbReference type="STRING" id="484498.SAMN05421686_106283"/>
<dbReference type="InterPro" id="IPR001845">
    <property type="entry name" value="HTH_ArsR_DNA-bd_dom"/>
</dbReference>
<name>A0A1N7NA10_9GAMM</name>
<dbReference type="RefSeq" id="WP_076516198.1">
    <property type="nucleotide sequence ID" value="NZ_FTOH01000006.1"/>
</dbReference>
<dbReference type="AlphaFoldDB" id="A0A1N7NA10"/>
<keyword evidence="1" id="KW-0059">Arsenical resistance</keyword>
<dbReference type="NCBIfam" id="NF007528">
    <property type="entry name" value="PRK10141.1"/>
    <property type="match status" value="1"/>
</dbReference>
<evidence type="ECO:0000256" key="4">
    <source>
        <dbReference type="ARBA" id="ARBA00023163"/>
    </source>
</evidence>
<evidence type="ECO:0000313" key="6">
    <source>
        <dbReference type="EMBL" id="SIS95195.1"/>
    </source>
</evidence>
<dbReference type="PROSITE" id="PS00846">
    <property type="entry name" value="HTH_ARSR_1"/>
    <property type="match status" value="1"/>
</dbReference>
<reference evidence="7" key="1">
    <citation type="submission" date="2017-01" db="EMBL/GenBank/DDBJ databases">
        <authorList>
            <person name="Varghese N."/>
            <person name="Submissions S."/>
        </authorList>
    </citation>
    <scope>NUCLEOTIDE SEQUENCE [LARGE SCALE GENOMIC DNA]</scope>
    <source>
        <strain evidence="7">DSM 24913</strain>
    </source>
</reference>
<evidence type="ECO:0000313" key="7">
    <source>
        <dbReference type="Proteomes" id="UP000185639"/>
    </source>
</evidence>
<dbReference type="GO" id="GO:0003700">
    <property type="term" value="F:DNA-binding transcription factor activity"/>
    <property type="evidence" value="ECO:0007669"/>
    <property type="project" value="InterPro"/>
</dbReference>
<dbReference type="GO" id="GO:0046685">
    <property type="term" value="P:response to arsenic-containing substance"/>
    <property type="evidence" value="ECO:0007669"/>
    <property type="project" value="UniProtKB-KW"/>
</dbReference>
<dbReference type="SMART" id="SM00418">
    <property type="entry name" value="HTH_ARSR"/>
    <property type="match status" value="1"/>
</dbReference>
<evidence type="ECO:0000256" key="3">
    <source>
        <dbReference type="ARBA" id="ARBA00023125"/>
    </source>
</evidence>
<dbReference type="PROSITE" id="PS50987">
    <property type="entry name" value="HTH_ARSR_2"/>
    <property type="match status" value="1"/>
</dbReference>
<keyword evidence="4" id="KW-0804">Transcription</keyword>
<dbReference type="Proteomes" id="UP000185639">
    <property type="component" value="Unassembled WGS sequence"/>
</dbReference>
<evidence type="ECO:0000259" key="5">
    <source>
        <dbReference type="PROSITE" id="PS50987"/>
    </source>
</evidence>
<dbReference type="InterPro" id="IPR036390">
    <property type="entry name" value="WH_DNA-bd_sf"/>
</dbReference>
<keyword evidence="7" id="KW-1185">Reference proteome</keyword>
<sequence>MTPVELMKLLADETRLTSVIAMKSGPRCVCDLMEILQLSQPKVSRHLAILREAGLVETERRGQWVYYSLVPQLPAWVDQTINALAPVVIESVMESTPGITITPGESSACC</sequence>
<dbReference type="InterPro" id="IPR036388">
    <property type="entry name" value="WH-like_DNA-bd_sf"/>
</dbReference>
<dbReference type="NCBIfam" id="NF033788">
    <property type="entry name" value="HTH_metalloreg"/>
    <property type="match status" value="1"/>
</dbReference>
<dbReference type="InterPro" id="IPR018334">
    <property type="entry name" value="ArsR_HTH"/>
</dbReference>
<evidence type="ECO:0000256" key="1">
    <source>
        <dbReference type="ARBA" id="ARBA00022849"/>
    </source>
</evidence>
<evidence type="ECO:0000256" key="2">
    <source>
        <dbReference type="ARBA" id="ARBA00023015"/>
    </source>
</evidence>
<dbReference type="PRINTS" id="PR00778">
    <property type="entry name" value="HTHARSR"/>
</dbReference>
<dbReference type="CDD" id="cd00090">
    <property type="entry name" value="HTH_ARSR"/>
    <property type="match status" value="1"/>
</dbReference>